<sequence length="101" mass="11611">MWLSAERKCDHNDYDEFSGPLTVVAFDERCYVFSFVDFISKNVVVDAIGTRTCAVLWLQFEAFGQSDKINYEKSVRYDSHENGVRERSQETVVAIAMTTII</sequence>
<gene>
    <name evidence="1" type="ORF">ASCRUDRAFT_71037</name>
</gene>
<accession>A0A1D2VG29</accession>
<reference evidence="2" key="1">
    <citation type="submission" date="2016-05" db="EMBL/GenBank/DDBJ databases">
        <title>Comparative genomics of biotechnologically important yeasts.</title>
        <authorList>
            <consortium name="DOE Joint Genome Institute"/>
            <person name="Riley R."/>
            <person name="Haridas S."/>
            <person name="Wolfe K.H."/>
            <person name="Lopes M.R."/>
            <person name="Hittinger C.T."/>
            <person name="Goker M."/>
            <person name="Salamov A."/>
            <person name="Wisecaver J."/>
            <person name="Long T.M."/>
            <person name="Aerts A.L."/>
            <person name="Barry K."/>
            <person name="Choi C."/>
            <person name="Clum A."/>
            <person name="Coughlan A.Y."/>
            <person name="Deshpande S."/>
            <person name="Douglass A.P."/>
            <person name="Hanson S.J."/>
            <person name="Klenk H.-P."/>
            <person name="Labutti K."/>
            <person name="Lapidus A."/>
            <person name="Lindquist E."/>
            <person name="Lipzen A."/>
            <person name="Meier-Kolthoff J.P."/>
            <person name="Ohm R.A."/>
            <person name="Otillar R.P."/>
            <person name="Pangilinan J."/>
            <person name="Peng Y."/>
            <person name="Rokas A."/>
            <person name="Rosa C.A."/>
            <person name="Scheuner C."/>
            <person name="Sibirny A.A."/>
            <person name="Slot J.C."/>
            <person name="Stielow J.B."/>
            <person name="Sun H."/>
            <person name="Kurtzman C.P."/>
            <person name="Blackwell M."/>
            <person name="Grigoriev I.V."/>
            <person name="Jeffries T.W."/>
        </authorList>
    </citation>
    <scope>NUCLEOTIDE SEQUENCE [LARGE SCALE GENOMIC DNA]</scope>
    <source>
        <strain evidence="2">DSM 1968</strain>
    </source>
</reference>
<dbReference type="EMBL" id="KV454482">
    <property type="protein sequence ID" value="ODV60549.1"/>
    <property type="molecule type" value="Genomic_DNA"/>
</dbReference>
<proteinExistence type="predicted"/>
<keyword evidence="2" id="KW-1185">Reference proteome</keyword>
<evidence type="ECO:0000313" key="1">
    <source>
        <dbReference type="EMBL" id="ODV60549.1"/>
    </source>
</evidence>
<dbReference type="Proteomes" id="UP000095038">
    <property type="component" value="Unassembled WGS sequence"/>
</dbReference>
<protein>
    <submittedName>
        <fullName evidence="1">Uncharacterized protein</fullName>
    </submittedName>
</protein>
<dbReference type="GeneID" id="30965516"/>
<dbReference type="InParanoid" id="A0A1D2VG29"/>
<evidence type="ECO:0000313" key="2">
    <source>
        <dbReference type="Proteomes" id="UP000095038"/>
    </source>
</evidence>
<organism evidence="1 2">
    <name type="scientific">Ascoidea rubescens DSM 1968</name>
    <dbReference type="NCBI Taxonomy" id="1344418"/>
    <lineage>
        <taxon>Eukaryota</taxon>
        <taxon>Fungi</taxon>
        <taxon>Dikarya</taxon>
        <taxon>Ascomycota</taxon>
        <taxon>Saccharomycotina</taxon>
        <taxon>Saccharomycetes</taxon>
        <taxon>Ascoideaceae</taxon>
        <taxon>Ascoidea</taxon>
    </lineage>
</organism>
<name>A0A1D2VG29_9ASCO</name>
<dbReference type="AlphaFoldDB" id="A0A1D2VG29"/>
<dbReference type="RefSeq" id="XP_020046856.1">
    <property type="nucleotide sequence ID" value="XM_020191880.1"/>
</dbReference>